<accession>Q6AM04</accession>
<proteinExistence type="predicted"/>
<dbReference type="PANTHER" id="PTHR35526">
    <property type="entry name" value="ANTI-SIGMA-F FACTOR RSBW-RELATED"/>
    <property type="match status" value="1"/>
</dbReference>
<dbReference type="Pfam" id="PF13581">
    <property type="entry name" value="HATPase_c_2"/>
    <property type="match status" value="1"/>
</dbReference>
<keyword evidence="1" id="KW-0418">Kinase</keyword>
<dbReference type="EMBL" id="CR522870">
    <property type="protein sequence ID" value="CAG36621.1"/>
    <property type="molecule type" value="Genomic_DNA"/>
</dbReference>
<dbReference type="CDD" id="cd16936">
    <property type="entry name" value="HATPase_RsbW-like"/>
    <property type="match status" value="1"/>
</dbReference>
<dbReference type="eggNOG" id="COG2172">
    <property type="taxonomic scope" value="Bacteria"/>
</dbReference>
<evidence type="ECO:0000256" key="1">
    <source>
        <dbReference type="ARBA" id="ARBA00022527"/>
    </source>
</evidence>
<dbReference type="KEGG" id="dps:DP1892"/>
<dbReference type="AlphaFoldDB" id="Q6AM04"/>
<dbReference type="STRING" id="177439.DP1892"/>
<keyword evidence="4" id="KW-1185">Reference proteome</keyword>
<dbReference type="HOGENOM" id="CLU_090336_24_2_7"/>
<keyword evidence="1" id="KW-0723">Serine/threonine-protein kinase</keyword>
<dbReference type="PANTHER" id="PTHR35526:SF6">
    <property type="entry name" value="SLR1861 PROTEIN"/>
    <property type="match status" value="1"/>
</dbReference>
<sequence length="134" mass="15410">MEFIWARQNTQENLQDLREDIESLGKRWQLDKKTMFNLQLIVDEFVTNLVSHCNCGIGIHLTITKEEENLLITIKDNCSPFNPLAVALPNLCAPLCDREAGGLGIFLIRKKSRYINYRRTDSENITTITLAIEK</sequence>
<dbReference type="InterPro" id="IPR003594">
    <property type="entry name" value="HATPase_dom"/>
</dbReference>
<dbReference type="InterPro" id="IPR036890">
    <property type="entry name" value="HATPase_C_sf"/>
</dbReference>
<gene>
    <name evidence="3" type="ordered locus">DP1892</name>
</gene>
<dbReference type="InterPro" id="IPR050267">
    <property type="entry name" value="Anti-sigma-factor_SerPK"/>
</dbReference>
<feature type="domain" description="Histidine kinase/HSP90-like ATPase" evidence="2">
    <location>
        <begin position="9"/>
        <end position="129"/>
    </location>
</feature>
<dbReference type="Gene3D" id="3.30.565.10">
    <property type="entry name" value="Histidine kinase-like ATPase, C-terminal domain"/>
    <property type="match status" value="1"/>
</dbReference>
<dbReference type="SUPFAM" id="SSF55874">
    <property type="entry name" value="ATPase domain of HSP90 chaperone/DNA topoisomerase II/histidine kinase"/>
    <property type="match status" value="1"/>
</dbReference>
<reference evidence="4" key="1">
    <citation type="journal article" date="2004" name="Environ. Microbiol.">
        <title>The genome of Desulfotalea psychrophila, a sulfate-reducing bacterium from permanently cold Arctic sediments.</title>
        <authorList>
            <person name="Rabus R."/>
            <person name="Ruepp A."/>
            <person name="Frickey T."/>
            <person name="Rattei T."/>
            <person name="Fartmann B."/>
            <person name="Stark M."/>
            <person name="Bauer M."/>
            <person name="Zibat A."/>
            <person name="Lombardot T."/>
            <person name="Becker I."/>
            <person name="Amann J."/>
            <person name="Gellner K."/>
            <person name="Teeling H."/>
            <person name="Leuschner W.D."/>
            <person name="Gloeckner F.-O."/>
            <person name="Lupas A.N."/>
            <person name="Amann R."/>
            <person name="Klenk H.-P."/>
        </authorList>
    </citation>
    <scope>NUCLEOTIDE SEQUENCE [LARGE SCALE GENOMIC DNA]</scope>
    <source>
        <strain evidence="4">DSM 12343 / LSv54</strain>
    </source>
</reference>
<dbReference type="Proteomes" id="UP000000602">
    <property type="component" value="Chromosome"/>
</dbReference>
<evidence type="ECO:0000313" key="4">
    <source>
        <dbReference type="Proteomes" id="UP000000602"/>
    </source>
</evidence>
<name>Q6AM04_DESPS</name>
<dbReference type="GO" id="GO:0004674">
    <property type="term" value="F:protein serine/threonine kinase activity"/>
    <property type="evidence" value="ECO:0007669"/>
    <property type="project" value="UniProtKB-KW"/>
</dbReference>
<keyword evidence="1" id="KW-0808">Transferase</keyword>
<organism evidence="3 4">
    <name type="scientific">Desulfotalea psychrophila (strain LSv54 / DSM 12343)</name>
    <dbReference type="NCBI Taxonomy" id="177439"/>
    <lineage>
        <taxon>Bacteria</taxon>
        <taxon>Pseudomonadati</taxon>
        <taxon>Thermodesulfobacteriota</taxon>
        <taxon>Desulfobulbia</taxon>
        <taxon>Desulfobulbales</taxon>
        <taxon>Desulfocapsaceae</taxon>
        <taxon>Desulfotalea</taxon>
    </lineage>
</organism>
<protein>
    <recommendedName>
        <fullName evidence="2">Histidine kinase/HSP90-like ATPase domain-containing protein</fullName>
    </recommendedName>
</protein>
<dbReference type="RefSeq" id="WP_011189133.1">
    <property type="nucleotide sequence ID" value="NC_006138.1"/>
</dbReference>
<dbReference type="OrthoDB" id="9792240at2"/>
<evidence type="ECO:0000313" key="3">
    <source>
        <dbReference type="EMBL" id="CAG36621.1"/>
    </source>
</evidence>
<evidence type="ECO:0000259" key="2">
    <source>
        <dbReference type="Pfam" id="PF13581"/>
    </source>
</evidence>